<organism evidence="1 2">
    <name type="scientific">Chitinophaga nivalis</name>
    <dbReference type="NCBI Taxonomy" id="2991709"/>
    <lineage>
        <taxon>Bacteria</taxon>
        <taxon>Pseudomonadati</taxon>
        <taxon>Bacteroidota</taxon>
        <taxon>Chitinophagia</taxon>
        <taxon>Chitinophagales</taxon>
        <taxon>Chitinophagaceae</taxon>
        <taxon>Chitinophaga</taxon>
    </lineage>
</organism>
<dbReference type="EMBL" id="JAPDNS010000001">
    <property type="protein sequence ID" value="MCW3483309.1"/>
    <property type="molecule type" value="Genomic_DNA"/>
</dbReference>
<dbReference type="RefSeq" id="WP_264728517.1">
    <property type="nucleotide sequence ID" value="NZ_JAPDNR010000001.1"/>
</dbReference>
<accession>A0ABT3IHS5</accession>
<proteinExistence type="predicted"/>
<protein>
    <submittedName>
        <fullName evidence="1">DUF4369 domain-containing protein</fullName>
    </submittedName>
</protein>
<comment type="caution">
    <text evidence="1">The sequence shown here is derived from an EMBL/GenBank/DDBJ whole genome shotgun (WGS) entry which is preliminary data.</text>
</comment>
<evidence type="ECO:0000313" key="1">
    <source>
        <dbReference type="EMBL" id="MCW3483309.1"/>
    </source>
</evidence>
<reference evidence="1 2" key="1">
    <citation type="submission" date="2022-10" db="EMBL/GenBank/DDBJ databases">
        <title>Chitinophaga nivalis PC15 sp. nov., isolated from Pyeongchang county, South Korea.</title>
        <authorList>
            <person name="Trinh H.N."/>
        </authorList>
    </citation>
    <scope>NUCLEOTIDE SEQUENCE [LARGE SCALE GENOMIC DNA]</scope>
    <source>
        <strain evidence="1 2">PC14</strain>
    </source>
</reference>
<sequence>MKQYIRLMGTWLLLLLPYFSFSQYHYCVEGEFDNKLLGDVHPYSFKDGDTITMELLNSRQCYTTIIKDGHFKFEGEVATPAVASIVLSKKMGTKILIDSSKYVCTFFQEKLANNKVGYDVKVVTTSFFHNLWVTLAQKQGALGKKQRELQELIANSESGYQKNVYKEEWETVNKSLSDLYYQASVTYKGTYEMTYILQSAPDLTYDRYIHYYNELPEAIKKSFYGKRLYEKLMATKK</sequence>
<name>A0ABT3IHS5_9BACT</name>
<evidence type="ECO:0000313" key="2">
    <source>
        <dbReference type="Proteomes" id="UP001207742"/>
    </source>
</evidence>
<gene>
    <name evidence="1" type="ORF">OL497_05355</name>
</gene>
<keyword evidence="2" id="KW-1185">Reference proteome</keyword>
<dbReference type="Proteomes" id="UP001207742">
    <property type="component" value="Unassembled WGS sequence"/>
</dbReference>